<dbReference type="InterPro" id="IPR006439">
    <property type="entry name" value="HAD-SF_hydro_IA"/>
</dbReference>
<dbReference type="SFLD" id="SFLDS00003">
    <property type="entry name" value="Haloacid_Dehalogenase"/>
    <property type="match status" value="1"/>
</dbReference>
<organism evidence="5 6">
    <name type="scientific">Candidatus Geothrix skivensis</name>
    <dbReference type="NCBI Taxonomy" id="2954439"/>
    <lineage>
        <taxon>Bacteria</taxon>
        <taxon>Pseudomonadati</taxon>
        <taxon>Acidobacteriota</taxon>
        <taxon>Holophagae</taxon>
        <taxon>Holophagales</taxon>
        <taxon>Holophagaceae</taxon>
        <taxon>Geothrix</taxon>
    </lineage>
</organism>
<dbReference type="AlphaFoldDB" id="A0A9D7XI56"/>
<evidence type="ECO:0000259" key="4">
    <source>
        <dbReference type="Pfam" id="PF01814"/>
    </source>
</evidence>
<dbReference type="Pfam" id="PF01814">
    <property type="entry name" value="Hemerythrin"/>
    <property type="match status" value="1"/>
</dbReference>
<dbReference type="NCBIfam" id="TIGR02481">
    <property type="entry name" value="hemeryth_dom"/>
    <property type="match status" value="1"/>
</dbReference>
<dbReference type="Pfam" id="PF00702">
    <property type="entry name" value="Hydrolase"/>
    <property type="match status" value="1"/>
</dbReference>
<evidence type="ECO:0000256" key="2">
    <source>
        <dbReference type="ARBA" id="ARBA00022723"/>
    </source>
</evidence>
<gene>
    <name evidence="5" type="ORF">IPP58_16955</name>
</gene>
<dbReference type="PANTHER" id="PTHR43611">
    <property type="entry name" value="ALPHA-D-GLUCOSE 1-PHOSPHATE PHOSPHATASE"/>
    <property type="match status" value="1"/>
</dbReference>
<comment type="similarity">
    <text evidence="1">Belongs to the hemerythrin family.</text>
</comment>
<dbReference type="CDD" id="cd12107">
    <property type="entry name" value="Hemerythrin"/>
    <property type="match status" value="1"/>
</dbReference>
<dbReference type="InterPro" id="IPR023214">
    <property type="entry name" value="HAD_sf"/>
</dbReference>
<dbReference type="Gene3D" id="1.20.120.50">
    <property type="entry name" value="Hemerythrin-like"/>
    <property type="match status" value="1"/>
</dbReference>
<sequence length="337" mass="38608">MAHLEWKEHYRIGYKDIDAQHRALLDLLNQLIDLMDQGGPQAGISRIFQRLCHYATTHFANEEAYLRAAGYPELPHQQAEHAVFIQQLLTFDQTYNPTDPTLLEETRRFLQDWFLRHILESDLDYVPHMKRFYNQAPIRGILFDFGQVLCRFDNARFLEGLSSFCEKPAATLKEALYRDSTLTQDYEAGRIDSKAFLGGVSDLCGMQLPEADFIRIYTDIFTPIQASFDLIRKLKPAYRIGLISNTSPWHFEHAIRTSEVFPLLDAVTLSFEVGACKPDPRLFEDALQKLGLLAEECVFIDDQAAFAQAATDHLLHGITYTTPVALMAQLRQAKVEF</sequence>
<accession>A0A9D7XI56</accession>
<dbReference type="InterPro" id="IPR012827">
    <property type="entry name" value="Hemerythrin_metal-bd"/>
</dbReference>
<dbReference type="NCBIfam" id="NF033749">
    <property type="entry name" value="bact_hemeryth"/>
    <property type="match status" value="1"/>
</dbReference>
<dbReference type="Gene3D" id="1.10.150.240">
    <property type="entry name" value="Putative phosphatase, domain 2"/>
    <property type="match status" value="1"/>
</dbReference>
<dbReference type="InterPro" id="IPR012312">
    <property type="entry name" value="Hemerythrin-like"/>
</dbReference>
<dbReference type="SUPFAM" id="SSF56784">
    <property type="entry name" value="HAD-like"/>
    <property type="match status" value="1"/>
</dbReference>
<dbReference type="Gene3D" id="3.40.50.1000">
    <property type="entry name" value="HAD superfamily/HAD-like"/>
    <property type="match status" value="1"/>
</dbReference>
<comment type="caution">
    <text evidence="5">The sequence shown here is derived from an EMBL/GenBank/DDBJ whole genome shotgun (WGS) entry which is preliminary data.</text>
</comment>
<dbReference type="CDD" id="cd02603">
    <property type="entry name" value="HAD_sEH-N_like"/>
    <property type="match status" value="1"/>
</dbReference>
<dbReference type="PANTHER" id="PTHR43611:SF3">
    <property type="entry name" value="FLAVIN MONONUCLEOTIDE HYDROLASE 1, CHLOROPLATIC"/>
    <property type="match status" value="1"/>
</dbReference>
<evidence type="ECO:0000256" key="3">
    <source>
        <dbReference type="ARBA" id="ARBA00023004"/>
    </source>
</evidence>
<name>A0A9D7XI56_9BACT</name>
<proteinExistence type="inferred from homology"/>
<protein>
    <submittedName>
        <fullName evidence="5">Bacteriohemerythrin</fullName>
    </submittedName>
</protein>
<dbReference type="SUPFAM" id="SSF47188">
    <property type="entry name" value="Hemerythrin-like"/>
    <property type="match status" value="1"/>
</dbReference>
<evidence type="ECO:0000313" key="6">
    <source>
        <dbReference type="Proteomes" id="UP000886657"/>
    </source>
</evidence>
<dbReference type="PRINTS" id="PR00413">
    <property type="entry name" value="HADHALOGNASE"/>
</dbReference>
<dbReference type="SFLD" id="SFLDG01129">
    <property type="entry name" value="C1.5:_HAD__Beta-PGM__Phosphata"/>
    <property type="match status" value="1"/>
</dbReference>
<evidence type="ECO:0000256" key="1">
    <source>
        <dbReference type="ARBA" id="ARBA00010587"/>
    </source>
</evidence>
<dbReference type="InterPro" id="IPR035938">
    <property type="entry name" value="Hemerythrin-like_sf"/>
</dbReference>
<dbReference type="Proteomes" id="UP000886657">
    <property type="component" value="Unassembled WGS sequence"/>
</dbReference>
<dbReference type="InterPro" id="IPR023198">
    <property type="entry name" value="PGP-like_dom2"/>
</dbReference>
<feature type="domain" description="Hemerythrin-like" evidence="4">
    <location>
        <begin position="13"/>
        <end position="127"/>
    </location>
</feature>
<keyword evidence="3" id="KW-0408">Iron</keyword>
<dbReference type="EMBL" id="JADKIO010000013">
    <property type="protein sequence ID" value="MBK9798136.1"/>
    <property type="molecule type" value="Genomic_DNA"/>
</dbReference>
<dbReference type="NCBIfam" id="TIGR01509">
    <property type="entry name" value="HAD-SF-IA-v3"/>
    <property type="match status" value="1"/>
</dbReference>
<dbReference type="InterPro" id="IPR036412">
    <property type="entry name" value="HAD-like_sf"/>
</dbReference>
<reference evidence="5" key="1">
    <citation type="submission" date="2020-10" db="EMBL/GenBank/DDBJ databases">
        <title>Connecting structure to function with the recovery of over 1000 high-quality activated sludge metagenome-assembled genomes encoding full-length rRNA genes using long-read sequencing.</title>
        <authorList>
            <person name="Singleton C.M."/>
            <person name="Petriglieri F."/>
            <person name="Kristensen J.M."/>
            <person name="Kirkegaard R.H."/>
            <person name="Michaelsen T.Y."/>
            <person name="Andersen M.H."/>
            <person name="Karst S.M."/>
            <person name="Dueholm M.S."/>
            <person name="Nielsen P.H."/>
            <person name="Albertsen M."/>
        </authorList>
    </citation>
    <scope>NUCLEOTIDE SEQUENCE</scope>
    <source>
        <strain evidence="5">Skiv_18-Q3-R9-52_MAXAC.067</strain>
    </source>
</reference>
<keyword evidence="2" id="KW-0479">Metal-binding</keyword>
<evidence type="ECO:0000313" key="5">
    <source>
        <dbReference type="EMBL" id="MBK9798136.1"/>
    </source>
</evidence>
<dbReference type="GO" id="GO:0046872">
    <property type="term" value="F:metal ion binding"/>
    <property type="evidence" value="ECO:0007669"/>
    <property type="project" value="UniProtKB-KW"/>
</dbReference>